<evidence type="ECO:0000313" key="1">
    <source>
        <dbReference type="EMBL" id="KAG0412317.1"/>
    </source>
</evidence>
<gene>
    <name evidence="1" type="ORF">HPB47_010544</name>
</gene>
<proteinExistence type="predicted"/>
<dbReference type="EMBL" id="JABSTQ010011359">
    <property type="protein sequence ID" value="KAG0412317.1"/>
    <property type="molecule type" value="Genomic_DNA"/>
</dbReference>
<sequence length="750" mass="84795">MIRASSCLGLGVPNDQNGFVPGGHNYDRADAAALVAAVMRRYKVYGTESDLRAEDMGTLYSGFNEDNMIAGGIKIDGSWELHIYVTDLKIERKLRVKGDTHIGGVMLNLVESLNVPTDWSDHALWWPEQNTWLTRTKSTLDQCGVMADALLHFTPMHKTLRIQFPDLRIMDVRTDFSVKTFSSVVKVCKELGIRHPEELSFCRPLVGEHLKRNYRAVGCSPRQRPKEGTDSINLNRSKAGDSNGTLDGPLAAPLNSSTTTHWNTTMAHNGTLPGLNGSFLSPDGSFLSQYELPLAQSPNRPAQEIKAALLRPKTLVERARLNAGWLDSSLSLMEQDVREFDLLQLRYKFYSFYDLNPKKDAVRINQIYEQAKWALLTEEVDCTEEEMMLFAALQLQVNMQANSSQPDFSRGEDDIDAALTDLQVSLEGTLLTNETSNITQVPELHSYLRFLKPKRFTLKGFKRMFFIFKETRMCVYKSREEYESGGSPSYVINLKGSEVTPDVYLAQGKYGIRLEVPGPEGMTEYWLRCETEDQYAQWMAGCRLAAKGKTMADASYDAEVSSIQQFLQLQRPAPAPALAPSELNIEVEDFVAPRFLKKLKTKQAITQRIVEAHGNVKDLSLVDAKLSFIKAWQALPEFGISLFVVRFSGSKKEELLGVAFNRLMRMELSTGDHIKTWRFNTMKAWNVNWEVKQMMVQFEEEPHVAFACLSADCKTVHEFIGGYIFLSMRSKDQNQALNEELFHKLTGGWV</sequence>
<comment type="caution">
    <text evidence="1">The sequence shown here is derived from an EMBL/GenBank/DDBJ whole genome shotgun (WGS) entry which is preliminary data.</text>
</comment>
<protein>
    <submittedName>
        <fullName evidence="1">Uncharacterized protein</fullName>
    </submittedName>
</protein>
<keyword evidence="2" id="KW-1185">Reference proteome</keyword>
<name>A0AC60NZ13_IXOPE</name>
<reference evidence="1 2" key="1">
    <citation type="journal article" date="2020" name="Cell">
        <title>Large-Scale Comparative Analyses of Tick Genomes Elucidate Their Genetic Diversity and Vector Capacities.</title>
        <authorList>
            <consortium name="Tick Genome and Microbiome Consortium (TIGMIC)"/>
            <person name="Jia N."/>
            <person name="Wang J."/>
            <person name="Shi W."/>
            <person name="Du L."/>
            <person name="Sun Y."/>
            <person name="Zhan W."/>
            <person name="Jiang J.F."/>
            <person name="Wang Q."/>
            <person name="Zhang B."/>
            <person name="Ji P."/>
            <person name="Bell-Sakyi L."/>
            <person name="Cui X.M."/>
            <person name="Yuan T.T."/>
            <person name="Jiang B.G."/>
            <person name="Yang W.F."/>
            <person name="Lam T.T."/>
            <person name="Chang Q.C."/>
            <person name="Ding S.J."/>
            <person name="Wang X.J."/>
            <person name="Zhu J.G."/>
            <person name="Ruan X.D."/>
            <person name="Zhao L."/>
            <person name="Wei J.T."/>
            <person name="Ye R.Z."/>
            <person name="Que T.C."/>
            <person name="Du C.H."/>
            <person name="Zhou Y.H."/>
            <person name="Cheng J.X."/>
            <person name="Dai P.F."/>
            <person name="Guo W.B."/>
            <person name="Han X.H."/>
            <person name="Huang E.J."/>
            <person name="Li L.F."/>
            <person name="Wei W."/>
            <person name="Gao Y.C."/>
            <person name="Liu J.Z."/>
            <person name="Shao H.Z."/>
            <person name="Wang X."/>
            <person name="Wang C.C."/>
            <person name="Yang T.C."/>
            <person name="Huo Q.B."/>
            <person name="Li W."/>
            <person name="Chen H.Y."/>
            <person name="Chen S.E."/>
            <person name="Zhou L.G."/>
            <person name="Ni X.B."/>
            <person name="Tian J.H."/>
            <person name="Sheng Y."/>
            <person name="Liu T."/>
            <person name="Pan Y.S."/>
            <person name="Xia L.Y."/>
            <person name="Li J."/>
            <person name="Zhao F."/>
            <person name="Cao W.C."/>
        </authorList>
    </citation>
    <scope>NUCLEOTIDE SEQUENCE [LARGE SCALE GENOMIC DNA]</scope>
    <source>
        <strain evidence="1">Iper-2018</strain>
    </source>
</reference>
<organism evidence="1 2">
    <name type="scientific">Ixodes persulcatus</name>
    <name type="common">Taiga tick</name>
    <dbReference type="NCBI Taxonomy" id="34615"/>
    <lineage>
        <taxon>Eukaryota</taxon>
        <taxon>Metazoa</taxon>
        <taxon>Ecdysozoa</taxon>
        <taxon>Arthropoda</taxon>
        <taxon>Chelicerata</taxon>
        <taxon>Arachnida</taxon>
        <taxon>Acari</taxon>
        <taxon>Parasitiformes</taxon>
        <taxon>Ixodida</taxon>
        <taxon>Ixodoidea</taxon>
        <taxon>Ixodidae</taxon>
        <taxon>Ixodinae</taxon>
        <taxon>Ixodes</taxon>
    </lineage>
</organism>
<evidence type="ECO:0000313" key="2">
    <source>
        <dbReference type="Proteomes" id="UP000805193"/>
    </source>
</evidence>
<accession>A0AC60NZ13</accession>
<dbReference type="Proteomes" id="UP000805193">
    <property type="component" value="Unassembled WGS sequence"/>
</dbReference>